<dbReference type="PANTHER" id="PTHR42714">
    <property type="entry name" value="TRNA MODIFICATION GTPASE GTPBP3"/>
    <property type="match status" value="1"/>
</dbReference>
<dbReference type="Pfam" id="PF01926">
    <property type="entry name" value="MMR_HSR1"/>
    <property type="match status" value="1"/>
</dbReference>
<dbReference type="Pfam" id="PF12631">
    <property type="entry name" value="MnmE_helical"/>
    <property type="match status" value="1"/>
</dbReference>
<dbReference type="GO" id="GO:0030488">
    <property type="term" value="P:tRNA methylation"/>
    <property type="evidence" value="ECO:0007669"/>
    <property type="project" value="TreeGrafter"/>
</dbReference>
<dbReference type="EMBL" id="UINC01160418">
    <property type="protein sequence ID" value="SVD59052.1"/>
    <property type="molecule type" value="Genomic_DNA"/>
</dbReference>
<sequence>EISLEHLSGKISGVIKSLKKDAINLLSIIENELNFSEEEIVPIKTSKIISDICNIKDSVDSLLKSSIIGKNIFSGIRVIIYGKPNSGKSTLFNAILGHDRAITSSIPGTTRDSLESWFELEGVPVCLVDTAGIWNAKNELDSLGIKQTLYELKRADICILLDEIDPCLLLDDVFNQTYKQHCIMVRSKSDLLSSPSNNSADYLLVSSIKNLGVDELLTMLSTRIVESCSYESDVGVLITGRQRGLLKDSVECLQLAHDQLKSSVGMDIVASTMRGFS</sequence>
<feature type="non-terminal residue" evidence="3">
    <location>
        <position position="1"/>
    </location>
</feature>
<dbReference type="SUPFAM" id="SSF116878">
    <property type="entry name" value="TrmE connector domain"/>
    <property type="match status" value="1"/>
</dbReference>
<dbReference type="CDD" id="cd04164">
    <property type="entry name" value="trmE"/>
    <property type="match status" value="1"/>
</dbReference>
<dbReference type="NCBIfam" id="TIGR00231">
    <property type="entry name" value="small_GTP"/>
    <property type="match status" value="1"/>
</dbReference>
<accession>A0A382WJT9</accession>
<dbReference type="InterPro" id="IPR027417">
    <property type="entry name" value="P-loop_NTPase"/>
</dbReference>
<dbReference type="GO" id="GO:0005829">
    <property type="term" value="C:cytosol"/>
    <property type="evidence" value="ECO:0007669"/>
    <property type="project" value="TreeGrafter"/>
</dbReference>
<feature type="domain" description="MnmE helical" evidence="2">
    <location>
        <begin position="2"/>
        <end position="274"/>
    </location>
</feature>
<evidence type="ECO:0008006" key="4">
    <source>
        <dbReference type="Google" id="ProtNLM"/>
    </source>
</evidence>
<reference evidence="3" key="1">
    <citation type="submission" date="2018-05" db="EMBL/GenBank/DDBJ databases">
        <authorList>
            <person name="Lanie J.A."/>
            <person name="Ng W.-L."/>
            <person name="Kazmierczak K.M."/>
            <person name="Andrzejewski T.M."/>
            <person name="Davidsen T.M."/>
            <person name="Wayne K.J."/>
            <person name="Tettelin H."/>
            <person name="Glass J.I."/>
            <person name="Rusch D."/>
            <person name="Podicherti R."/>
            <person name="Tsui H.-C.T."/>
            <person name="Winkler M.E."/>
        </authorList>
    </citation>
    <scope>NUCLEOTIDE SEQUENCE</scope>
</reference>
<dbReference type="GO" id="GO:0005525">
    <property type="term" value="F:GTP binding"/>
    <property type="evidence" value="ECO:0007669"/>
    <property type="project" value="InterPro"/>
</dbReference>
<dbReference type="PANTHER" id="PTHR42714:SF2">
    <property type="entry name" value="TRNA MODIFICATION GTPASE GTPBP3, MITOCHONDRIAL"/>
    <property type="match status" value="1"/>
</dbReference>
<dbReference type="InterPro" id="IPR027368">
    <property type="entry name" value="MnmE_dom2"/>
</dbReference>
<dbReference type="InterPro" id="IPR025867">
    <property type="entry name" value="MnmE_helical"/>
</dbReference>
<evidence type="ECO:0000259" key="1">
    <source>
        <dbReference type="Pfam" id="PF01926"/>
    </source>
</evidence>
<dbReference type="SUPFAM" id="SSF52540">
    <property type="entry name" value="P-loop containing nucleoside triphosphate hydrolases"/>
    <property type="match status" value="1"/>
</dbReference>
<dbReference type="GO" id="GO:0002098">
    <property type="term" value="P:tRNA wobble uridine modification"/>
    <property type="evidence" value="ECO:0007669"/>
    <property type="project" value="TreeGrafter"/>
</dbReference>
<proteinExistence type="predicted"/>
<dbReference type="AlphaFoldDB" id="A0A382WJT9"/>
<gene>
    <name evidence="3" type="ORF">METZ01_LOCUS411906</name>
</gene>
<dbReference type="Gene3D" id="3.40.50.300">
    <property type="entry name" value="P-loop containing nucleotide triphosphate hydrolases"/>
    <property type="match status" value="1"/>
</dbReference>
<protein>
    <recommendedName>
        <fullName evidence="4">G domain-containing protein</fullName>
    </recommendedName>
</protein>
<dbReference type="Gene3D" id="1.20.120.430">
    <property type="entry name" value="tRNA modification GTPase MnmE domain 2"/>
    <property type="match status" value="1"/>
</dbReference>
<name>A0A382WJT9_9ZZZZ</name>
<dbReference type="InterPro" id="IPR006073">
    <property type="entry name" value="GTP-bd"/>
</dbReference>
<organism evidence="3">
    <name type="scientific">marine metagenome</name>
    <dbReference type="NCBI Taxonomy" id="408172"/>
    <lineage>
        <taxon>unclassified sequences</taxon>
        <taxon>metagenomes</taxon>
        <taxon>ecological metagenomes</taxon>
    </lineage>
</organism>
<evidence type="ECO:0000259" key="2">
    <source>
        <dbReference type="Pfam" id="PF12631"/>
    </source>
</evidence>
<evidence type="ECO:0000313" key="3">
    <source>
        <dbReference type="EMBL" id="SVD59052.1"/>
    </source>
</evidence>
<dbReference type="InterPro" id="IPR005225">
    <property type="entry name" value="Small_GTP-bd"/>
</dbReference>
<feature type="domain" description="G" evidence="1">
    <location>
        <begin position="77"/>
        <end position="163"/>
    </location>
</feature>
<feature type="non-terminal residue" evidence="3">
    <location>
        <position position="277"/>
    </location>
</feature>
<dbReference type="InterPro" id="IPR031168">
    <property type="entry name" value="G_TrmE"/>
</dbReference>